<protein>
    <submittedName>
        <fullName evidence="2">Uncharacterized protein</fullName>
    </submittedName>
</protein>
<keyword evidence="3" id="KW-1185">Reference proteome</keyword>
<dbReference type="GeneID" id="24923320"/>
<dbReference type="OrthoDB" id="10252405at2759"/>
<accession>D8M9U2</accession>
<dbReference type="AlphaFoldDB" id="D8M9U2"/>
<dbReference type="Gene3D" id="1.25.40.10">
    <property type="entry name" value="Tetratricopeptide repeat domain"/>
    <property type="match status" value="1"/>
</dbReference>
<dbReference type="GO" id="GO:0045048">
    <property type="term" value="P:protein insertion into ER membrane"/>
    <property type="evidence" value="ECO:0007669"/>
    <property type="project" value="InterPro"/>
</dbReference>
<reference evidence="2" key="1">
    <citation type="submission" date="2010-02" db="EMBL/GenBank/DDBJ databases">
        <title>Sequencing and annotation of the Blastocystis hominis genome.</title>
        <authorList>
            <person name="Wincker P."/>
        </authorList>
    </citation>
    <scope>NUCLEOTIDE SEQUENCE</scope>
    <source>
        <strain evidence="2">Singapore isolate B</strain>
    </source>
</reference>
<dbReference type="InterPro" id="IPR011990">
    <property type="entry name" value="TPR-like_helical_dom_sf"/>
</dbReference>
<dbReference type="GO" id="GO:0005829">
    <property type="term" value="C:cytosol"/>
    <property type="evidence" value="ECO:0007669"/>
    <property type="project" value="TreeGrafter"/>
</dbReference>
<dbReference type="EMBL" id="FN668689">
    <property type="protein sequence ID" value="CBK24831.2"/>
    <property type="molecule type" value="Genomic_DNA"/>
</dbReference>
<dbReference type="RefSeq" id="XP_012898879.1">
    <property type="nucleotide sequence ID" value="XM_013043425.1"/>
</dbReference>
<dbReference type="PANTHER" id="PTHR12875:SF0">
    <property type="entry name" value="GOLGI TO ER TRAFFIC PROTEIN 4 HOMOLOG"/>
    <property type="match status" value="1"/>
</dbReference>
<gene>
    <name evidence="2" type="ORF">GSBLH_T00007196001</name>
</gene>
<name>D8M9U2_BLAHO</name>
<dbReference type="PANTHER" id="PTHR12875">
    <property type="entry name" value="GOLGI TO ER TRAFFIC PROTEIN 4 HOMOLOG"/>
    <property type="match status" value="1"/>
</dbReference>
<dbReference type="Proteomes" id="UP000008312">
    <property type="component" value="Unassembled WGS sequence"/>
</dbReference>
<dbReference type="Pfam" id="PF04190">
    <property type="entry name" value="GET4"/>
    <property type="match status" value="1"/>
</dbReference>
<comment type="similarity">
    <text evidence="1">Belongs to the GET4 family.</text>
</comment>
<evidence type="ECO:0000313" key="3">
    <source>
        <dbReference type="Proteomes" id="UP000008312"/>
    </source>
</evidence>
<dbReference type="InterPro" id="IPR007317">
    <property type="entry name" value="GET4"/>
</dbReference>
<sequence>MLLDWASHGYQSELDLFITRSILWLIAKQNLRDANDLFSNVQSQLEAKGAIMSSPLFHFDSFILQTVTRDAAPLFNLLKEKYTPELERDPALLQTMEKIGEVYFGIKPKGSLFSDMLKMFSGM</sequence>
<evidence type="ECO:0000313" key="2">
    <source>
        <dbReference type="EMBL" id="CBK24831.2"/>
    </source>
</evidence>
<evidence type="ECO:0000256" key="1">
    <source>
        <dbReference type="ARBA" id="ARBA00005351"/>
    </source>
</evidence>
<dbReference type="InParanoid" id="D8M9U2"/>
<proteinExistence type="inferred from homology"/>
<organism evidence="2">
    <name type="scientific">Blastocystis hominis</name>
    <dbReference type="NCBI Taxonomy" id="12968"/>
    <lineage>
        <taxon>Eukaryota</taxon>
        <taxon>Sar</taxon>
        <taxon>Stramenopiles</taxon>
        <taxon>Bigyra</taxon>
        <taxon>Opalozoa</taxon>
        <taxon>Opalinata</taxon>
        <taxon>Blastocystidae</taxon>
        <taxon>Blastocystis</taxon>
    </lineage>
</organism>